<protein>
    <recommendedName>
        <fullName evidence="1">NB-ARC domain-containing protein</fullName>
    </recommendedName>
</protein>
<evidence type="ECO:0000259" key="1">
    <source>
        <dbReference type="Pfam" id="PF00931"/>
    </source>
</evidence>
<dbReference type="Gene3D" id="3.40.50.300">
    <property type="entry name" value="P-loop containing nucleotide triphosphate hydrolases"/>
    <property type="match status" value="1"/>
</dbReference>
<sequence>MALVGMGRFGKSQLAIHLTHHVHEESPLTSIFWVHGASKATFEASYRRIAEALLLPRRTDAEIDLMALVRDWLQKVNGSHFLMAIDNPDDTKAYFGGVEDSEGLALYLPNCNYSKVLVTTQIRDIAKKLSGNGKWI</sequence>
<feature type="domain" description="NB-ARC" evidence="1">
    <location>
        <begin position="1"/>
        <end position="131"/>
    </location>
</feature>
<evidence type="ECO:0000313" key="2">
    <source>
        <dbReference type="EMBL" id="KAH7318511.1"/>
    </source>
</evidence>
<dbReference type="Pfam" id="PF00931">
    <property type="entry name" value="NB-ARC"/>
    <property type="match status" value="1"/>
</dbReference>
<reference evidence="2" key="1">
    <citation type="journal article" date="2021" name="Nat. Commun.">
        <title>Genetic determinants of endophytism in the Arabidopsis root mycobiome.</title>
        <authorList>
            <person name="Mesny F."/>
            <person name="Miyauchi S."/>
            <person name="Thiergart T."/>
            <person name="Pickel B."/>
            <person name="Atanasova L."/>
            <person name="Karlsson M."/>
            <person name="Huettel B."/>
            <person name="Barry K.W."/>
            <person name="Haridas S."/>
            <person name="Chen C."/>
            <person name="Bauer D."/>
            <person name="Andreopoulos W."/>
            <person name="Pangilinan J."/>
            <person name="LaButti K."/>
            <person name="Riley R."/>
            <person name="Lipzen A."/>
            <person name="Clum A."/>
            <person name="Drula E."/>
            <person name="Henrissat B."/>
            <person name="Kohler A."/>
            <person name="Grigoriev I.V."/>
            <person name="Martin F.M."/>
            <person name="Hacquard S."/>
        </authorList>
    </citation>
    <scope>NUCLEOTIDE SEQUENCE</scope>
    <source>
        <strain evidence="2">MPI-CAGE-CH-0235</strain>
    </source>
</reference>
<dbReference type="AlphaFoldDB" id="A0A8K0SM97"/>
<gene>
    <name evidence="2" type="ORF">B0I35DRAFT_479012</name>
</gene>
<dbReference type="InterPro" id="IPR002182">
    <property type="entry name" value="NB-ARC"/>
</dbReference>
<organism evidence="2 3">
    <name type="scientific">Stachybotrys elegans</name>
    <dbReference type="NCBI Taxonomy" id="80388"/>
    <lineage>
        <taxon>Eukaryota</taxon>
        <taxon>Fungi</taxon>
        <taxon>Dikarya</taxon>
        <taxon>Ascomycota</taxon>
        <taxon>Pezizomycotina</taxon>
        <taxon>Sordariomycetes</taxon>
        <taxon>Hypocreomycetidae</taxon>
        <taxon>Hypocreales</taxon>
        <taxon>Stachybotryaceae</taxon>
        <taxon>Stachybotrys</taxon>
    </lineage>
</organism>
<dbReference type="EMBL" id="JAGPNK010000007">
    <property type="protein sequence ID" value="KAH7318511.1"/>
    <property type="molecule type" value="Genomic_DNA"/>
</dbReference>
<dbReference type="OrthoDB" id="20872at2759"/>
<comment type="caution">
    <text evidence="2">The sequence shown here is derived from an EMBL/GenBank/DDBJ whole genome shotgun (WGS) entry which is preliminary data.</text>
</comment>
<evidence type="ECO:0000313" key="3">
    <source>
        <dbReference type="Proteomes" id="UP000813444"/>
    </source>
</evidence>
<dbReference type="SUPFAM" id="SSF52540">
    <property type="entry name" value="P-loop containing nucleoside triphosphate hydrolases"/>
    <property type="match status" value="1"/>
</dbReference>
<dbReference type="Proteomes" id="UP000813444">
    <property type="component" value="Unassembled WGS sequence"/>
</dbReference>
<name>A0A8K0SM97_9HYPO</name>
<keyword evidence="3" id="KW-1185">Reference proteome</keyword>
<accession>A0A8K0SM97</accession>
<proteinExistence type="predicted"/>
<dbReference type="InterPro" id="IPR027417">
    <property type="entry name" value="P-loop_NTPase"/>
</dbReference>